<dbReference type="AlphaFoldDB" id="A0A3E2BPN9"/>
<comment type="caution">
    <text evidence="3">The sequence shown here is derived from an EMBL/GenBank/DDBJ whole genome shotgun (WGS) entry which is preliminary data.</text>
</comment>
<evidence type="ECO:0000259" key="2">
    <source>
        <dbReference type="Pfam" id="PF12850"/>
    </source>
</evidence>
<dbReference type="Proteomes" id="UP000257323">
    <property type="component" value="Unassembled WGS sequence"/>
</dbReference>
<dbReference type="PIRSF" id="PIRSF000883">
    <property type="entry name" value="Pesterase_MJ0912"/>
    <property type="match status" value="1"/>
</dbReference>
<dbReference type="Gene3D" id="3.60.21.10">
    <property type="match status" value="1"/>
</dbReference>
<gene>
    <name evidence="3" type="ORF">OP8BY_1225</name>
</gene>
<dbReference type="GO" id="GO:0016791">
    <property type="term" value="F:phosphatase activity"/>
    <property type="evidence" value="ECO:0007669"/>
    <property type="project" value="TreeGrafter"/>
</dbReference>
<dbReference type="Pfam" id="PF12850">
    <property type="entry name" value="Metallophos_2"/>
    <property type="match status" value="1"/>
</dbReference>
<dbReference type="PANTHER" id="PTHR42850:SF2">
    <property type="entry name" value="BLL5683 PROTEIN"/>
    <property type="match status" value="1"/>
</dbReference>
<evidence type="ECO:0000256" key="1">
    <source>
        <dbReference type="ARBA" id="ARBA00008950"/>
    </source>
</evidence>
<dbReference type="InterPro" id="IPR029052">
    <property type="entry name" value="Metallo-depent_PP-like"/>
</dbReference>
<evidence type="ECO:0000313" key="4">
    <source>
        <dbReference type="Proteomes" id="UP000257323"/>
    </source>
</evidence>
<dbReference type="SUPFAM" id="SSF56300">
    <property type="entry name" value="Metallo-dependent phosphatases"/>
    <property type="match status" value="1"/>
</dbReference>
<protein>
    <submittedName>
        <fullName evidence="3">Phosphodiesterase, MJ0936 family</fullName>
    </submittedName>
</protein>
<organism evidence="3 4">
    <name type="scientific">Candidatus Saccharicenans subterraneus</name>
    <dbReference type="NCBI Taxonomy" id="2508984"/>
    <lineage>
        <taxon>Bacteria</taxon>
        <taxon>Candidatus Aminicenantota</taxon>
        <taxon>Candidatus Aminicenantia</taxon>
        <taxon>Candidatus Aminicenantales</taxon>
        <taxon>Candidatus Saccharicenantaceae</taxon>
        <taxon>Candidatus Saccharicenans</taxon>
    </lineage>
</organism>
<dbReference type="InterPro" id="IPR050126">
    <property type="entry name" value="Ap4A_hydrolase"/>
</dbReference>
<dbReference type="PANTHER" id="PTHR42850">
    <property type="entry name" value="METALLOPHOSPHOESTERASE"/>
    <property type="match status" value="1"/>
</dbReference>
<reference evidence="3 4" key="1">
    <citation type="submission" date="2018-08" db="EMBL/GenBank/DDBJ databases">
        <title>Genome analysis of the thermophilic bacterium of the candidate phylum Aminicenantes from deep subsurface aquifer revealed its physiology and ecological role.</title>
        <authorList>
            <person name="Kadnikov V.V."/>
            <person name="Mardanov A.V."/>
            <person name="Beletsky A.V."/>
            <person name="Karnachuk O.V."/>
            <person name="Ravin N.V."/>
        </authorList>
    </citation>
    <scope>NUCLEOTIDE SEQUENCE [LARGE SCALE GENOMIC DNA]</scope>
    <source>
        <strain evidence="3">BY38</strain>
    </source>
</reference>
<sequence>MKVAIFSDIHGNLMALRAVLADIQSRGVDMVFCGGDLVGYGAFPNEVISLIRENHIPTIMGNYDQGIGNDSDDCGCAYRDELSRALGKRSIAWTRDTVTPENKSYLRHLPERISLTIDGKKILMVHGSPRRINEYLFEDRPTASIIRMFEAEKVDIITCGHTHLPYVHDLMVEEGLETVTEADGRQVTRRKPGGRYILVNTGSVGKPKDGDPRAGYALLDFKDGGIKYEIVRVPYEVEAMARAVEQSGLPVEYAEMLRRASG</sequence>
<dbReference type="InterPro" id="IPR011152">
    <property type="entry name" value="Pesterase_MJ0912"/>
</dbReference>
<proteinExistence type="inferred from homology"/>
<dbReference type="InterPro" id="IPR024654">
    <property type="entry name" value="Calcineurin-like_PHP_lpxH"/>
</dbReference>
<dbReference type="GO" id="GO:0005737">
    <property type="term" value="C:cytoplasm"/>
    <property type="evidence" value="ECO:0007669"/>
    <property type="project" value="TreeGrafter"/>
</dbReference>
<feature type="domain" description="Calcineurin-like phosphoesterase" evidence="2">
    <location>
        <begin position="1"/>
        <end position="223"/>
    </location>
</feature>
<evidence type="ECO:0000313" key="3">
    <source>
        <dbReference type="EMBL" id="RFT16612.1"/>
    </source>
</evidence>
<accession>A0A3E2BPN9</accession>
<name>A0A3E2BPN9_9BACT</name>
<dbReference type="EMBL" id="QUAH01000002">
    <property type="protein sequence ID" value="RFT16612.1"/>
    <property type="molecule type" value="Genomic_DNA"/>
</dbReference>
<comment type="similarity">
    <text evidence="1">Belongs to the metallophosphoesterase superfamily. YfcE family.</text>
</comment>